<dbReference type="AlphaFoldDB" id="A0A221VZS6"/>
<dbReference type="InterPro" id="IPR029510">
    <property type="entry name" value="Ald_DH_CS_GLU"/>
</dbReference>
<dbReference type="PROSITE" id="PS00687">
    <property type="entry name" value="ALDEHYDE_DEHYDR_GLU"/>
    <property type="match status" value="1"/>
</dbReference>
<evidence type="ECO:0000256" key="3">
    <source>
        <dbReference type="SAM" id="MobiDB-lite"/>
    </source>
</evidence>
<dbReference type="GO" id="GO:0036243">
    <property type="term" value="F:succinate-semialdehyde dehydrogenase (NADP+) activity"/>
    <property type="evidence" value="ECO:0007669"/>
    <property type="project" value="UniProtKB-EC"/>
</dbReference>
<accession>A0A221VZS6</accession>
<dbReference type="CDD" id="cd07099">
    <property type="entry name" value="ALDH_DDALDH"/>
    <property type="match status" value="1"/>
</dbReference>
<dbReference type="SUPFAM" id="SSF53720">
    <property type="entry name" value="ALDH-like"/>
    <property type="match status" value="1"/>
</dbReference>
<gene>
    <name evidence="4" type="primary">gabD1</name>
    <name evidence="4" type="ORF">AHOG_06870</name>
</gene>
<feature type="compositionally biased region" description="Basic and acidic residues" evidence="3">
    <location>
        <begin position="1"/>
        <end position="10"/>
    </location>
</feature>
<feature type="region of interest" description="Disordered" evidence="3">
    <location>
        <begin position="1"/>
        <end position="23"/>
    </location>
</feature>
<sequence length="506" mass="53701">MRQSHTDRPADSAAAPAGDDTDEFVSYDPRTGEVVGRHRLASRAEVFAVVADAQPAARWWHELGFAGRRARLDRWRVALFGRIEQLAALICAETGKPLDDARLELLMVLEHLRWAAENAEGVLRRRRVATGRLMTNHASTVEYQPVGVVGVIGSASRPAFAPMGAVVDSLAAGNAVVLKPSELTPGVAIALAEAFGELVPEHPVLTVITGDGRTGADLCSAGVDKISFTGKADAARQVLIDCARTMTPVVVECGGKDAMLVDSDADLVAAAESAVWGAMSNAGQSSTSLERVYVLDDVADRFIDLVEQRARRLRPGGQPGADLGPVQQAGQVEVIRGQLAEAIDQGARCLVGGLESLRPPYVEPVVLLDVPEDSSVLTEPTRGPMLVINRVPDLDTAVRLVNASRFGLGASVFSTSRGEEIAARLRAGAIAVNSAGTIGIVPALPLGGVGASGHGRVRGADGLREFARVKSVTRRRGRPLINALTFGRRSGTVRRLLRLVRMRYGR</sequence>
<evidence type="ECO:0000256" key="1">
    <source>
        <dbReference type="ARBA" id="ARBA00023002"/>
    </source>
</evidence>
<reference evidence="4 5" key="1">
    <citation type="submission" date="2017-07" db="EMBL/GenBank/DDBJ databases">
        <title>Complete genome sequence of Actinoalloteichus hoggarensis DSM 45943, type strain of Actinoalloteichus hoggarensis.</title>
        <authorList>
            <person name="Ruckert C."/>
            <person name="Nouioui I."/>
            <person name="Willmese J."/>
            <person name="van Wezel G."/>
            <person name="Klenk H.-P."/>
            <person name="Kalinowski J."/>
            <person name="Zotchev S.B."/>
        </authorList>
    </citation>
    <scope>NUCLEOTIDE SEQUENCE [LARGE SCALE GENOMIC DNA]</scope>
    <source>
        <strain evidence="4 5">DSM 45943</strain>
    </source>
</reference>
<comment type="similarity">
    <text evidence="2">Belongs to the aldehyde dehydrogenase family.</text>
</comment>
<name>A0A221VZS6_9PSEU</name>
<dbReference type="Pfam" id="PF00171">
    <property type="entry name" value="Aldedh"/>
    <property type="match status" value="1"/>
</dbReference>
<dbReference type="RefSeq" id="WP_093940606.1">
    <property type="nucleotide sequence ID" value="NZ_CP022521.1"/>
</dbReference>
<dbReference type="EC" id="1.2.1.79" evidence="4"/>
<evidence type="ECO:0000256" key="2">
    <source>
        <dbReference type="RuleBase" id="RU003345"/>
    </source>
</evidence>
<dbReference type="PANTHER" id="PTHR11699">
    <property type="entry name" value="ALDEHYDE DEHYDROGENASE-RELATED"/>
    <property type="match status" value="1"/>
</dbReference>
<dbReference type="InterPro" id="IPR015590">
    <property type="entry name" value="Aldehyde_DH_dom"/>
</dbReference>
<dbReference type="EMBL" id="CP022521">
    <property type="protein sequence ID" value="ASO19022.1"/>
    <property type="molecule type" value="Genomic_DNA"/>
</dbReference>
<dbReference type="OrthoDB" id="6882680at2"/>
<dbReference type="KEGG" id="ahg:AHOG_06870"/>
<keyword evidence="5" id="KW-1185">Reference proteome</keyword>
<dbReference type="Gene3D" id="3.40.605.10">
    <property type="entry name" value="Aldehyde Dehydrogenase, Chain A, domain 1"/>
    <property type="match status" value="1"/>
</dbReference>
<proteinExistence type="inferred from homology"/>
<keyword evidence="1 2" id="KW-0560">Oxidoreductase</keyword>
<evidence type="ECO:0000313" key="4">
    <source>
        <dbReference type="EMBL" id="ASO19022.1"/>
    </source>
</evidence>
<dbReference type="Proteomes" id="UP000204221">
    <property type="component" value="Chromosome"/>
</dbReference>
<evidence type="ECO:0000313" key="5">
    <source>
        <dbReference type="Proteomes" id="UP000204221"/>
    </source>
</evidence>
<dbReference type="InterPro" id="IPR016163">
    <property type="entry name" value="Ald_DH_C"/>
</dbReference>
<organism evidence="4 5">
    <name type="scientific">Actinoalloteichus hoggarensis</name>
    <dbReference type="NCBI Taxonomy" id="1470176"/>
    <lineage>
        <taxon>Bacteria</taxon>
        <taxon>Bacillati</taxon>
        <taxon>Actinomycetota</taxon>
        <taxon>Actinomycetes</taxon>
        <taxon>Pseudonocardiales</taxon>
        <taxon>Pseudonocardiaceae</taxon>
        <taxon>Actinoalloteichus</taxon>
    </lineage>
</organism>
<dbReference type="Gene3D" id="3.40.309.10">
    <property type="entry name" value="Aldehyde Dehydrogenase, Chain A, domain 2"/>
    <property type="match status" value="1"/>
</dbReference>
<protein>
    <submittedName>
        <fullName evidence="4">Succinate-semialdehyde dehydrogenase [NADP(+)]</fullName>
        <ecNumber evidence="4">1.2.1.79</ecNumber>
    </submittedName>
</protein>
<dbReference type="InterPro" id="IPR016161">
    <property type="entry name" value="Ald_DH/histidinol_DH"/>
</dbReference>
<dbReference type="InterPro" id="IPR016162">
    <property type="entry name" value="Ald_DH_N"/>
</dbReference>